<organism evidence="2 3">
    <name type="scientific">Propioniciclava coleopterorum</name>
    <dbReference type="NCBI Taxonomy" id="2714937"/>
    <lineage>
        <taxon>Bacteria</taxon>
        <taxon>Bacillati</taxon>
        <taxon>Actinomycetota</taxon>
        <taxon>Actinomycetes</taxon>
        <taxon>Propionibacteriales</taxon>
        <taxon>Propionibacteriaceae</taxon>
        <taxon>Propioniciclava</taxon>
    </lineage>
</organism>
<protein>
    <submittedName>
        <fullName evidence="2">Phosphotransferase</fullName>
    </submittedName>
</protein>
<dbReference type="Gene3D" id="3.90.1200.10">
    <property type="match status" value="1"/>
</dbReference>
<evidence type="ECO:0000259" key="1">
    <source>
        <dbReference type="Pfam" id="PF01636"/>
    </source>
</evidence>
<feature type="domain" description="Aminoglycoside phosphotransferase" evidence="1">
    <location>
        <begin position="11"/>
        <end position="103"/>
    </location>
</feature>
<dbReference type="GO" id="GO:0016740">
    <property type="term" value="F:transferase activity"/>
    <property type="evidence" value="ECO:0007669"/>
    <property type="project" value="UniProtKB-KW"/>
</dbReference>
<evidence type="ECO:0000313" key="3">
    <source>
        <dbReference type="Proteomes" id="UP000501058"/>
    </source>
</evidence>
<gene>
    <name evidence="2" type="ORF">G7070_01910</name>
</gene>
<dbReference type="EMBL" id="CP049865">
    <property type="protein sequence ID" value="QIK71265.1"/>
    <property type="molecule type" value="Genomic_DNA"/>
</dbReference>
<dbReference type="SUPFAM" id="SSF56112">
    <property type="entry name" value="Protein kinase-like (PK-like)"/>
    <property type="match status" value="1"/>
</dbReference>
<keyword evidence="3" id="KW-1185">Reference proteome</keyword>
<dbReference type="Pfam" id="PF01636">
    <property type="entry name" value="APH"/>
    <property type="match status" value="1"/>
</dbReference>
<sequence>MRTSIRRSAHLLDADAATATWERALRAAPLAGPPRTIHGDPVPGNLVIRDGRLAGLIDIAVPQIGDPASDLAPAWTVFEEPERSLFREALGLDAAAWERGRGWAFEMAIGGLHYYEETNPVFARQAARTLARLMDDGAASGLGGAGGVR</sequence>
<dbReference type="InterPro" id="IPR002575">
    <property type="entry name" value="Aminoglycoside_PTrfase"/>
</dbReference>
<dbReference type="AlphaFoldDB" id="A0A6G7Y372"/>
<dbReference type="Proteomes" id="UP000501058">
    <property type="component" value="Chromosome"/>
</dbReference>
<proteinExistence type="predicted"/>
<reference evidence="2 3" key="1">
    <citation type="submission" date="2020-03" db="EMBL/GenBank/DDBJ databases">
        <title>Propioniciclava sp. nov., isolated from Hydrophilus acuminatus.</title>
        <authorList>
            <person name="Hyun D.-W."/>
            <person name="Bae J.-W."/>
        </authorList>
    </citation>
    <scope>NUCLEOTIDE SEQUENCE [LARGE SCALE GENOMIC DNA]</scope>
    <source>
        <strain evidence="2 3">HDW11</strain>
    </source>
</reference>
<dbReference type="InterPro" id="IPR011009">
    <property type="entry name" value="Kinase-like_dom_sf"/>
</dbReference>
<name>A0A6G7Y372_9ACTN</name>
<evidence type="ECO:0000313" key="2">
    <source>
        <dbReference type="EMBL" id="QIK71265.1"/>
    </source>
</evidence>
<accession>A0A6G7Y372</accession>
<keyword evidence="2" id="KW-0808">Transferase</keyword>
<dbReference type="KEGG" id="prv:G7070_01910"/>